<reference evidence="5 8" key="3">
    <citation type="submission" date="2019-01" db="EMBL/GenBank/DDBJ databases">
        <title>The genome sequence of Lactobacillus crispatus L49.</title>
        <authorList>
            <person name="Zhong J."/>
            <person name="Zhang J."/>
        </authorList>
    </citation>
    <scope>NUCLEOTIDE SEQUENCE [LARGE SCALE GENOMIC DNA]</scope>
    <source>
        <strain evidence="5 8">L49</strain>
    </source>
</reference>
<dbReference type="Gene3D" id="1.20.1440.50">
    <property type="entry name" value="Ta0600-like"/>
    <property type="match status" value="1"/>
</dbReference>
<reference evidence="4 10" key="4">
    <citation type="submission" date="2020-01" db="EMBL/GenBank/DDBJ databases">
        <title>Complete and circular genome sequences of six lactobacillus isolates from horses.</title>
        <authorList>
            <person name="Hassan H.M."/>
        </authorList>
    </citation>
    <scope>NUCLEOTIDE SEQUENCE [LARGE SCALE GENOMIC DNA]</scope>
    <source>
        <strain evidence="4 10">1D</strain>
    </source>
</reference>
<dbReference type="PATRIC" id="fig|47770.28.peg.1734"/>
<dbReference type="Pfam" id="PF08951">
    <property type="entry name" value="EntA_Immun"/>
    <property type="match status" value="1"/>
</dbReference>
<evidence type="ECO:0000313" key="8">
    <source>
        <dbReference type="Proteomes" id="UP000289808"/>
    </source>
</evidence>
<gene>
    <name evidence="3" type="ORF">ABVC42_07675</name>
    <name evidence="2" type="ORF">AEL95_10255</name>
    <name evidence="6" type="ORF">CEE75_03340</name>
    <name evidence="5" type="ORF">ERD32_06410</name>
    <name evidence="4" type="ORF">GTO85_09200</name>
</gene>
<sequence>MFSLFNQKKQSESREVYQDLKNFYNSFFSNIYNEMNIGRYRQIRDAIGLVLNKFDSGDHPLEYTSKLVMYIQARIAMNHLHLTHEQQDLMKKLSDATKYVNLSYVYLSPLTSVEQFVNI</sequence>
<dbReference type="SUPFAM" id="SSF109797">
    <property type="entry name" value="Bacteriocin immunity protein-like"/>
    <property type="match status" value="1"/>
</dbReference>
<dbReference type="InterPro" id="IPR015046">
    <property type="entry name" value="LciA_Immunity-like"/>
</dbReference>
<dbReference type="EMBL" id="JBETVU010000012">
    <property type="protein sequence ID" value="MES5149802.1"/>
    <property type="molecule type" value="Genomic_DNA"/>
</dbReference>
<evidence type="ECO:0000313" key="10">
    <source>
        <dbReference type="Proteomes" id="UP000510660"/>
    </source>
</evidence>
<evidence type="ECO:0000313" key="3">
    <source>
        <dbReference type="EMBL" id="MES5149802.1"/>
    </source>
</evidence>
<name>A0A120DKR6_9LACO</name>
<organism evidence="2 7">
    <name type="scientific">Lactobacillus crispatus</name>
    <dbReference type="NCBI Taxonomy" id="47770"/>
    <lineage>
        <taxon>Bacteria</taxon>
        <taxon>Bacillati</taxon>
        <taxon>Bacillota</taxon>
        <taxon>Bacilli</taxon>
        <taxon>Lactobacillales</taxon>
        <taxon>Lactobacillaceae</taxon>
        <taxon>Lactobacillus</taxon>
    </lineage>
</organism>
<dbReference type="EMBL" id="CP047415">
    <property type="protein sequence ID" value="QLL74516.1"/>
    <property type="molecule type" value="Genomic_DNA"/>
</dbReference>
<reference evidence="6 9" key="2">
    <citation type="submission" date="2017-06" db="EMBL/GenBank/DDBJ databases">
        <authorList>
            <person name="Swanenburg J."/>
            <person name="Kort R."/>
        </authorList>
    </citation>
    <scope>NUCLEOTIDE SEQUENCE [LARGE SCALE GENOMIC DNA]</scope>
    <source>
        <strain evidence="6 9">RL05</strain>
    </source>
</reference>
<accession>A0A120DKR6</accession>
<dbReference type="Proteomes" id="UP000067598">
    <property type="component" value="Unassembled WGS sequence"/>
</dbReference>
<dbReference type="EMBL" id="SCLX01000032">
    <property type="protein sequence ID" value="RXF57570.1"/>
    <property type="molecule type" value="Genomic_DNA"/>
</dbReference>
<reference evidence="2 7" key="1">
    <citation type="journal article" date="2016" name="Microbiology (Mosc.)">
        <title>Comparison of Lactobacillus crispatus isolates from Lactobacillus-dominated vaginal microbiomes with isolates from microbiomes containing bacterial vaginosis-associated bacteria.</title>
        <authorList>
            <person name="Abdelmaksoud A.A."/>
            <person name="Koparde V.N."/>
            <person name="Sheth N.U."/>
            <person name="Serrano M.G."/>
            <person name="Glascock A.L."/>
            <person name="Fettweis J.M."/>
            <person name="Strauss Iii J.F."/>
            <person name="Buck G.A."/>
            <person name="Jefferson K.K."/>
        </authorList>
    </citation>
    <scope>NUCLEOTIDE SEQUENCE [LARGE SCALE GENOMIC DNA]</scope>
    <source>
        <strain evidence="2 7">VMC3</strain>
    </source>
</reference>
<dbReference type="RefSeq" id="WP_005721528.1">
    <property type="nucleotide sequence ID" value="NZ_AP025162.1"/>
</dbReference>
<dbReference type="Proteomes" id="UP001434419">
    <property type="component" value="Unassembled WGS sequence"/>
</dbReference>
<proteinExistence type="predicted"/>
<dbReference type="AlphaFoldDB" id="A0A120DKR6"/>
<evidence type="ECO:0000313" key="5">
    <source>
        <dbReference type="EMBL" id="RXF57570.1"/>
    </source>
</evidence>
<reference evidence="3" key="5">
    <citation type="submission" date="2024-06" db="EMBL/GenBank/DDBJ databases">
        <title>Vaginal Lactobacillus fatty acid response mechanisms reveal a metabolite-targeted strategy for bacterial vaginosis treatment.</title>
        <authorList>
            <person name="Zhu M."/>
            <person name="Blainey P.C."/>
            <person name="Bloom S.M."/>
            <person name="Kwon D.S."/>
        </authorList>
    </citation>
    <scope>NUCLEOTIDE SEQUENCE</scope>
    <source>
        <strain evidence="3">194_F1_1</strain>
    </source>
</reference>
<evidence type="ECO:0000313" key="11">
    <source>
        <dbReference type="Proteomes" id="UP001434419"/>
    </source>
</evidence>
<evidence type="ECO:0000313" key="2">
    <source>
        <dbReference type="EMBL" id="KWU02881.1"/>
    </source>
</evidence>
<evidence type="ECO:0000313" key="7">
    <source>
        <dbReference type="Proteomes" id="UP000067598"/>
    </source>
</evidence>
<evidence type="ECO:0000313" key="9">
    <source>
        <dbReference type="Proteomes" id="UP000295195"/>
    </source>
</evidence>
<dbReference type="Proteomes" id="UP000289808">
    <property type="component" value="Unassembled WGS sequence"/>
</dbReference>
<dbReference type="InterPro" id="IPR023130">
    <property type="entry name" value="Ta0600-like_sf"/>
</dbReference>
<protein>
    <submittedName>
        <fullName evidence="3">Bacteriocin immunity protein</fullName>
    </submittedName>
</protein>
<dbReference type="Proteomes" id="UP000510660">
    <property type="component" value="Chromosome"/>
</dbReference>
<keyword evidence="11" id="KW-1185">Reference proteome</keyword>
<keyword evidence="1" id="KW-0079">Bacteriocin immunity</keyword>
<dbReference type="Proteomes" id="UP000295195">
    <property type="component" value="Unassembled WGS sequence"/>
</dbReference>
<evidence type="ECO:0000313" key="4">
    <source>
        <dbReference type="EMBL" id="QLL74516.1"/>
    </source>
</evidence>
<dbReference type="GO" id="GO:0030153">
    <property type="term" value="P:bacteriocin immunity"/>
    <property type="evidence" value="ECO:0007669"/>
    <property type="project" value="UniProtKB-KW"/>
</dbReference>
<dbReference type="EMBL" id="LJGP01000062">
    <property type="protein sequence ID" value="KWU02881.1"/>
    <property type="molecule type" value="Genomic_DNA"/>
</dbReference>
<evidence type="ECO:0000256" key="1">
    <source>
        <dbReference type="ARBA" id="ARBA00023025"/>
    </source>
</evidence>
<dbReference type="EMBL" id="NKLP01000053">
    <property type="protein sequence ID" value="TDN32956.1"/>
    <property type="molecule type" value="Genomic_DNA"/>
</dbReference>
<evidence type="ECO:0000313" key="6">
    <source>
        <dbReference type="EMBL" id="TDN32956.1"/>
    </source>
</evidence>